<organism evidence="1 2">
    <name type="scientific">Rotaria sordida</name>
    <dbReference type="NCBI Taxonomy" id="392033"/>
    <lineage>
        <taxon>Eukaryota</taxon>
        <taxon>Metazoa</taxon>
        <taxon>Spiralia</taxon>
        <taxon>Gnathifera</taxon>
        <taxon>Rotifera</taxon>
        <taxon>Eurotatoria</taxon>
        <taxon>Bdelloidea</taxon>
        <taxon>Philodinida</taxon>
        <taxon>Philodinidae</taxon>
        <taxon>Rotaria</taxon>
    </lineage>
</organism>
<dbReference type="AlphaFoldDB" id="A0A814YUA3"/>
<reference evidence="1" key="1">
    <citation type="submission" date="2021-02" db="EMBL/GenBank/DDBJ databases">
        <authorList>
            <person name="Nowell W R."/>
        </authorList>
    </citation>
    <scope>NUCLEOTIDE SEQUENCE</scope>
</reference>
<evidence type="ECO:0000313" key="1">
    <source>
        <dbReference type="EMBL" id="CAF1234775.1"/>
    </source>
</evidence>
<protein>
    <submittedName>
        <fullName evidence="1">Uncharacterized protein</fullName>
    </submittedName>
</protein>
<comment type="caution">
    <text evidence="1">The sequence shown here is derived from an EMBL/GenBank/DDBJ whole genome shotgun (WGS) entry which is preliminary data.</text>
</comment>
<sequence>MEDNSDVKQLNNALKTKFTDAVVTENMIDEKINEEVDFYDFLEAISDKSDTITHELEDQQIDSQHPWRRSKIDILEQRRRLKNQLEQRIRTCSIYLKNSIFLLQTKDLALFFV</sequence>
<gene>
    <name evidence="1" type="ORF">RFH988_LOCUS26360</name>
</gene>
<dbReference type="EMBL" id="CAJNOO010002086">
    <property type="protein sequence ID" value="CAF1234775.1"/>
    <property type="molecule type" value="Genomic_DNA"/>
</dbReference>
<proteinExistence type="predicted"/>
<evidence type="ECO:0000313" key="2">
    <source>
        <dbReference type="Proteomes" id="UP000663882"/>
    </source>
</evidence>
<dbReference type="Proteomes" id="UP000663882">
    <property type="component" value="Unassembled WGS sequence"/>
</dbReference>
<name>A0A814YUA3_9BILA</name>
<accession>A0A814YUA3</accession>